<evidence type="ECO:0000313" key="1">
    <source>
        <dbReference type="EMBL" id="GLC62542.1"/>
    </source>
</evidence>
<comment type="caution">
    <text evidence="1">The sequence shown here is derived from an EMBL/GenBank/DDBJ whole genome shotgun (WGS) entry which is preliminary data.</text>
</comment>
<dbReference type="Proteomes" id="UP001165080">
    <property type="component" value="Unassembled WGS sequence"/>
</dbReference>
<name>A0A9W6C2W5_9CHLO</name>
<reference evidence="1 2" key="1">
    <citation type="journal article" date="2023" name="Commun. Biol.">
        <title>Reorganization of the ancestral sex-determining regions during the evolution of trioecy in Pleodorina starrii.</title>
        <authorList>
            <person name="Takahashi K."/>
            <person name="Suzuki S."/>
            <person name="Kawai-Toyooka H."/>
            <person name="Yamamoto K."/>
            <person name="Hamaji T."/>
            <person name="Ootsuki R."/>
            <person name="Yamaguchi H."/>
            <person name="Kawachi M."/>
            <person name="Higashiyama T."/>
            <person name="Nozaki H."/>
        </authorList>
    </citation>
    <scope>NUCLEOTIDE SEQUENCE [LARGE SCALE GENOMIC DNA]</scope>
    <source>
        <strain evidence="1 2">NIES-4479</strain>
    </source>
</reference>
<sequence>MTRQDVLRQRQATHRLPVLRQGEVWADGVLDNSTPDPRVSHRVDNLEIKMSSTPAWSTPTANLNSRRYFSKAILSMASLTLAAGGLATLGAPAQAALTPTTQVPSAAVETQGQQQQKGCEVDAYKPHYKKYQGKHYAAFPFKVKCDKGYTKVQVKQYYYAEDKHGNSHEHGSDYYQYSLNRHGGETWGGGHWRHVNHHQDKKVYHVVKYRYWDGHGWSDWYKDVSHKTSLGH</sequence>
<gene>
    <name evidence="1" type="primary">PLESTB003672</name>
    <name evidence="1" type="ORF">PLESTB_001911200</name>
</gene>
<dbReference type="EMBL" id="BRXU01000066">
    <property type="protein sequence ID" value="GLC62542.1"/>
    <property type="molecule type" value="Genomic_DNA"/>
</dbReference>
<dbReference type="AlphaFoldDB" id="A0A9W6C2W5"/>
<protein>
    <submittedName>
        <fullName evidence="1">Uncharacterized protein</fullName>
    </submittedName>
</protein>
<proteinExistence type="predicted"/>
<keyword evidence="2" id="KW-1185">Reference proteome</keyword>
<accession>A0A9W6C2W5</accession>
<organism evidence="1 2">
    <name type="scientific">Pleodorina starrii</name>
    <dbReference type="NCBI Taxonomy" id="330485"/>
    <lineage>
        <taxon>Eukaryota</taxon>
        <taxon>Viridiplantae</taxon>
        <taxon>Chlorophyta</taxon>
        <taxon>core chlorophytes</taxon>
        <taxon>Chlorophyceae</taxon>
        <taxon>CS clade</taxon>
        <taxon>Chlamydomonadales</taxon>
        <taxon>Volvocaceae</taxon>
        <taxon>Pleodorina</taxon>
    </lineage>
</organism>
<evidence type="ECO:0000313" key="2">
    <source>
        <dbReference type="Proteomes" id="UP001165080"/>
    </source>
</evidence>